<accession>R4WDT1</accession>
<dbReference type="EMBL" id="AK417819">
    <property type="protein sequence ID" value="BAN21034.1"/>
    <property type="molecule type" value="mRNA"/>
</dbReference>
<protein>
    <submittedName>
        <fullName evidence="1">Unkown protein</fullName>
    </submittedName>
</protein>
<reference evidence="1" key="1">
    <citation type="journal article" date="2013" name="PLoS ONE">
        <title>Gene expression in gut symbiotic organ of stinkbug affected by extracellular bacterial symbiont.</title>
        <authorList>
            <person name="Futahashi R."/>
            <person name="Tanaka K."/>
            <person name="Tanahashi M."/>
            <person name="Nikoh N."/>
            <person name="Kikuchi Y."/>
            <person name="Lee B.L."/>
            <person name="Fukatsu T."/>
        </authorList>
    </citation>
    <scope>NUCLEOTIDE SEQUENCE</scope>
    <source>
        <tissue evidence="1">Midgut</tissue>
    </source>
</reference>
<organism evidence="1">
    <name type="scientific">Riptortus pedestris</name>
    <name type="common">Bean bug</name>
    <dbReference type="NCBI Taxonomy" id="329032"/>
    <lineage>
        <taxon>Eukaryota</taxon>
        <taxon>Metazoa</taxon>
        <taxon>Ecdysozoa</taxon>
        <taxon>Arthropoda</taxon>
        <taxon>Hexapoda</taxon>
        <taxon>Insecta</taxon>
        <taxon>Pterygota</taxon>
        <taxon>Neoptera</taxon>
        <taxon>Paraneoptera</taxon>
        <taxon>Hemiptera</taxon>
        <taxon>Heteroptera</taxon>
        <taxon>Panheteroptera</taxon>
        <taxon>Pentatomomorpha</taxon>
        <taxon>Coreoidea</taxon>
        <taxon>Alydidae</taxon>
        <taxon>Riptortus</taxon>
    </lineage>
</organism>
<sequence>MNFKNSFYRGCIRFGGTYTKKARRIFDNPPSLNPPLPLVGFQPLTNLVFCFTLKV</sequence>
<evidence type="ECO:0000313" key="1">
    <source>
        <dbReference type="EMBL" id="BAN21034.1"/>
    </source>
</evidence>
<name>R4WDT1_RIPPE</name>
<proteinExistence type="evidence at transcript level"/>
<dbReference type="AlphaFoldDB" id="R4WDT1"/>